<dbReference type="AlphaFoldDB" id="A0A423KFT2"/>
<accession>A0A423KFT2</accession>
<evidence type="ECO:0000313" key="2">
    <source>
        <dbReference type="Proteomes" id="UP000283627"/>
    </source>
</evidence>
<proteinExistence type="predicted"/>
<protein>
    <submittedName>
        <fullName evidence="1">Uncharacterized protein</fullName>
    </submittedName>
</protein>
<dbReference type="Proteomes" id="UP000283627">
    <property type="component" value="Unassembled WGS sequence"/>
</dbReference>
<comment type="caution">
    <text evidence="1">The sequence shown here is derived from an EMBL/GenBank/DDBJ whole genome shotgun (WGS) entry which is preliminary data.</text>
</comment>
<name>A0A423KFT2_9PSED</name>
<reference evidence="1 2" key="1">
    <citation type="submission" date="2016-10" db="EMBL/GenBank/DDBJ databases">
        <title>Comparative genome analysis of multiple Pseudomonas spp. focuses on biocontrol and plant growth promoting traits.</title>
        <authorList>
            <person name="Tao X.-Y."/>
            <person name="Taylor C.G."/>
        </authorList>
    </citation>
    <scope>NUCLEOTIDE SEQUENCE [LARGE SCALE GENOMIC DNA]</scope>
    <source>
        <strain evidence="1 2">39A2</strain>
    </source>
</reference>
<organism evidence="1 2">
    <name type="scientific">Pseudomonas frederiksbergensis</name>
    <dbReference type="NCBI Taxonomy" id="104087"/>
    <lineage>
        <taxon>Bacteria</taxon>
        <taxon>Pseudomonadati</taxon>
        <taxon>Pseudomonadota</taxon>
        <taxon>Gammaproteobacteria</taxon>
        <taxon>Pseudomonadales</taxon>
        <taxon>Pseudomonadaceae</taxon>
        <taxon>Pseudomonas</taxon>
    </lineage>
</organism>
<evidence type="ECO:0000313" key="1">
    <source>
        <dbReference type="EMBL" id="RON51634.1"/>
    </source>
</evidence>
<dbReference type="EMBL" id="MOBP01000012">
    <property type="protein sequence ID" value="RON51634.1"/>
    <property type="molecule type" value="Genomic_DNA"/>
</dbReference>
<sequence length="78" mass="8349">MCGSGLAREEAIGFNINVDCHAAFASKPAPTKAGVLPQVLIAWSIQGMSLFAVTDINRCQCFDLCAIDPYGLGVMHEY</sequence>
<gene>
    <name evidence="1" type="ORF">BK665_17305</name>
</gene>